<feature type="transmembrane region" description="Helical" evidence="1">
    <location>
        <begin position="21"/>
        <end position="42"/>
    </location>
</feature>
<reference evidence="2 3" key="1">
    <citation type="submission" date="2019-06" db="EMBL/GenBank/DDBJ databases">
        <title>Draft genome sequence of Actinomyces johnsonii CCUG 34287T.</title>
        <authorList>
            <person name="Salva-Serra F."/>
            <person name="Cardew S."/>
            <person name="Moore E."/>
        </authorList>
    </citation>
    <scope>NUCLEOTIDE SEQUENCE [LARGE SCALE GENOMIC DNA]</scope>
    <source>
        <strain evidence="2 3">CCUG 34287</strain>
    </source>
</reference>
<name>A0A508A3J6_9ACTO</name>
<dbReference type="RefSeq" id="WP_141423377.1">
    <property type="nucleotide sequence ID" value="NZ_JASPFB010000001.1"/>
</dbReference>
<keyword evidence="1" id="KW-0472">Membrane</keyword>
<keyword evidence="1" id="KW-1133">Transmembrane helix</keyword>
<feature type="transmembrane region" description="Helical" evidence="1">
    <location>
        <begin position="54"/>
        <end position="75"/>
    </location>
</feature>
<dbReference type="AlphaFoldDB" id="A0A508A3J6"/>
<keyword evidence="1" id="KW-0812">Transmembrane</keyword>
<dbReference type="EMBL" id="VICB01000003">
    <property type="protein sequence ID" value="TQD44510.1"/>
    <property type="molecule type" value="Genomic_DNA"/>
</dbReference>
<accession>A0A508A3J6</accession>
<evidence type="ECO:0000313" key="3">
    <source>
        <dbReference type="Proteomes" id="UP000319010"/>
    </source>
</evidence>
<gene>
    <name evidence="2" type="ORF">FK256_01005</name>
</gene>
<comment type="caution">
    <text evidence="2">The sequence shown here is derived from an EMBL/GenBank/DDBJ whole genome shotgun (WGS) entry which is preliminary data.</text>
</comment>
<dbReference type="Proteomes" id="UP000319010">
    <property type="component" value="Unassembled WGS sequence"/>
</dbReference>
<proteinExistence type="predicted"/>
<evidence type="ECO:0000313" key="2">
    <source>
        <dbReference type="EMBL" id="TQD44510.1"/>
    </source>
</evidence>
<sequence>MTSQDDAIDNDRSPSPTPYLALANILEFLGYSSAILTILGYFVGPFPEIIPPPWRIPLVIVGLLAVLVAASITSARATTRYLSHFDVSLAKHLDDFKSDVGNALEEATSVQANAEAMCAAAKEVSSLTHDLQKSAFKISNSDNPREYARNQIHQALTRFARTYSRLSGHEMRACIKIIKTDDKGKRVAVTLARSNTTLLDDDEYNLITHNTDFKAISAGQLTWQSSSVSTENDYQNSSPNRQYESVLVWGIRDIGRPPPTDSLVGFLCLDSVDAGAIDPDRDAPFGWWFIDAFRALCTNAPDSVLDITLSKND</sequence>
<evidence type="ECO:0008006" key="4">
    <source>
        <dbReference type="Google" id="ProtNLM"/>
    </source>
</evidence>
<organism evidence="2 3">
    <name type="scientific">Actinomyces johnsonii</name>
    <dbReference type="NCBI Taxonomy" id="544581"/>
    <lineage>
        <taxon>Bacteria</taxon>
        <taxon>Bacillati</taxon>
        <taxon>Actinomycetota</taxon>
        <taxon>Actinomycetes</taxon>
        <taxon>Actinomycetales</taxon>
        <taxon>Actinomycetaceae</taxon>
        <taxon>Actinomyces</taxon>
    </lineage>
</organism>
<evidence type="ECO:0000256" key="1">
    <source>
        <dbReference type="SAM" id="Phobius"/>
    </source>
</evidence>
<protein>
    <recommendedName>
        <fullName evidence="4">GAF domain-containing protein</fullName>
    </recommendedName>
</protein>